<accession>A0A318IL39</accession>
<reference evidence="1 2" key="1">
    <citation type="submission" date="2018-05" db="EMBL/GenBank/DDBJ databases">
        <title>Genomic Encyclopedia of Type Strains, Phase IV (KMG-IV): sequencing the most valuable type-strain genomes for metagenomic binning, comparative biology and taxonomic classification.</title>
        <authorList>
            <person name="Goeker M."/>
        </authorList>
    </citation>
    <scope>NUCLEOTIDE SEQUENCE [LARGE SCALE GENOMIC DNA]</scope>
    <source>
        <strain evidence="1 2">DSM 19792</strain>
    </source>
</reference>
<comment type="caution">
    <text evidence="1">The sequence shown here is derived from an EMBL/GenBank/DDBJ whole genome shotgun (WGS) entry which is preliminary data.</text>
</comment>
<gene>
    <name evidence="1" type="ORF">DFR42_1332</name>
</gene>
<keyword evidence="2" id="KW-1185">Reference proteome</keyword>
<dbReference type="EMBL" id="QJKB01000033">
    <property type="protein sequence ID" value="PXX33473.1"/>
    <property type="molecule type" value="Genomic_DNA"/>
</dbReference>
<dbReference type="AlphaFoldDB" id="A0A318IL39"/>
<dbReference type="Proteomes" id="UP000247792">
    <property type="component" value="Unassembled WGS sequence"/>
</dbReference>
<evidence type="ECO:0000313" key="1">
    <source>
        <dbReference type="EMBL" id="PXX33473.1"/>
    </source>
</evidence>
<sequence length="296" mass="32905">MRVDVIDAFMRCIAMPPTGHLFVVFEKTKNFITENEKSSIKNMAHHSRTGKSKHTGTEHAAFHPICAISDEQIRNGSKRPLAYATASMDDGHKIIHIRLRMNYGKPSLVTCLAGLAKKPGDAQFEYYARLADEGIAKYWSRTITLNGEEWHVRVEPERSAQGMPLTLANPGKPLLGNLSKRSRNPHPFFTGTLYYDENEGPDPDRSYAMTAAHEVGHPLLTHAFGAIWSWGHAGTSSILGKRYDSAPECPAQGEISLMLYYNSNTSCIIDGDSVFKRCIASENDVKTLIHISGRCK</sequence>
<evidence type="ECO:0000313" key="2">
    <source>
        <dbReference type="Proteomes" id="UP000247792"/>
    </source>
</evidence>
<proteinExistence type="predicted"/>
<protein>
    <submittedName>
        <fullName evidence="1">Uncharacterized protein</fullName>
    </submittedName>
</protein>
<organism evidence="1 2">
    <name type="scientific">Undibacterium pigrum</name>
    <dbReference type="NCBI Taxonomy" id="401470"/>
    <lineage>
        <taxon>Bacteria</taxon>
        <taxon>Pseudomonadati</taxon>
        <taxon>Pseudomonadota</taxon>
        <taxon>Betaproteobacteria</taxon>
        <taxon>Burkholderiales</taxon>
        <taxon>Oxalobacteraceae</taxon>
        <taxon>Undibacterium</taxon>
    </lineage>
</organism>
<name>A0A318IL39_9BURK</name>